<dbReference type="RefSeq" id="WP_191710176.1">
    <property type="nucleotide sequence ID" value="NZ_JACSPQ010000006.1"/>
</dbReference>
<dbReference type="Proteomes" id="UP000616346">
    <property type="component" value="Unassembled WGS sequence"/>
</dbReference>
<evidence type="ECO:0000256" key="2">
    <source>
        <dbReference type="ARBA" id="ARBA00022448"/>
    </source>
</evidence>
<evidence type="ECO:0000256" key="3">
    <source>
        <dbReference type="ARBA" id="ARBA00022729"/>
    </source>
</evidence>
<sequence>MRYFLPIIILCLLCFTACNSKQKQADEKPVLTVTIEPLRFFTQAIAGDKYKVVSMVPAGSNPETYDPTPQQLIALSQSAAYLRIGYIGFEQAWMERIKTNVPNMLVFDASKNVELMQGHSHDSKVAIEPHIWNSTRNARVIAGNICRALCELDTVHTSYYQARLDSVMLCIDRTDQSIKALLPQADSAFLIYHPALTYFARDYGLTQICIEEEGKEPSPAQLQQLIRKARNAGVRIIFVQQEFDTRNAQVIAKELGAQTVSINPLSYEWEKEMVGVAQALVK</sequence>
<dbReference type="InterPro" id="IPR006129">
    <property type="entry name" value="AdhesinB"/>
</dbReference>
<keyword evidence="2 4" id="KW-0813">Transport</keyword>
<feature type="signal peptide" evidence="5">
    <location>
        <begin position="1"/>
        <end position="25"/>
    </location>
</feature>
<dbReference type="PANTHER" id="PTHR42953">
    <property type="entry name" value="HIGH-AFFINITY ZINC UPTAKE SYSTEM PROTEIN ZNUA-RELATED"/>
    <property type="match status" value="1"/>
</dbReference>
<evidence type="ECO:0000256" key="1">
    <source>
        <dbReference type="ARBA" id="ARBA00011028"/>
    </source>
</evidence>
<reference evidence="6 7" key="1">
    <citation type="submission" date="2020-08" db="EMBL/GenBank/DDBJ databases">
        <title>A Genomic Blueprint of the Chicken Gut Microbiome.</title>
        <authorList>
            <person name="Gilroy R."/>
            <person name="Ravi A."/>
            <person name="Getino M."/>
            <person name="Pursley I."/>
            <person name="Horton D.L."/>
            <person name="Alikhan N.-F."/>
            <person name="Baker D."/>
            <person name="Gharbi K."/>
            <person name="Hall N."/>
            <person name="Watson M."/>
            <person name="Adriaenssens E.M."/>
            <person name="Foster-Nyarko E."/>
            <person name="Jarju S."/>
            <person name="Secka A."/>
            <person name="Antonio M."/>
            <person name="Oren A."/>
            <person name="Chaudhuri R."/>
            <person name="La Ragione R.M."/>
            <person name="Hildebrand F."/>
            <person name="Pallen M.J."/>
        </authorList>
    </citation>
    <scope>NUCLEOTIDE SEQUENCE [LARGE SCALE GENOMIC DNA]</scope>
    <source>
        <strain evidence="6 7">Sa1YUN3</strain>
    </source>
</reference>
<dbReference type="Gene3D" id="3.40.50.1980">
    <property type="entry name" value="Nitrogenase molybdenum iron protein domain"/>
    <property type="match status" value="2"/>
</dbReference>
<dbReference type="InterPro" id="IPR006127">
    <property type="entry name" value="ZnuA-like"/>
</dbReference>
<protein>
    <submittedName>
        <fullName evidence="6">Zinc ABC transporter substrate-binding protein</fullName>
    </submittedName>
</protein>
<evidence type="ECO:0000313" key="7">
    <source>
        <dbReference type="Proteomes" id="UP000616346"/>
    </source>
</evidence>
<comment type="caution">
    <text evidence="6">The sequence shown here is derived from an EMBL/GenBank/DDBJ whole genome shotgun (WGS) entry which is preliminary data.</text>
</comment>
<dbReference type="InterPro" id="IPR050492">
    <property type="entry name" value="Bact_metal-bind_prot9"/>
</dbReference>
<comment type="similarity">
    <text evidence="1 4">Belongs to the bacterial solute-binding protein 9 family.</text>
</comment>
<dbReference type="PRINTS" id="PR00691">
    <property type="entry name" value="ADHESINB"/>
</dbReference>
<feature type="chain" id="PRO_5045165036" evidence="5">
    <location>
        <begin position="26"/>
        <end position="282"/>
    </location>
</feature>
<accession>A0ABR8VBP5</accession>
<dbReference type="PANTHER" id="PTHR42953:SF3">
    <property type="entry name" value="HIGH-AFFINITY ZINC UPTAKE SYSTEM PROTEIN ZNUA"/>
    <property type="match status" value="1"/>
</dbReference>
<dbReference type="InterPro" id="IPR006128">
    <property type="entry name" value="Lipoprotein_PsaA-like"/>
</dbReference>
<evidence type="ECO:0000256" key="5">
    <source>
        <dbReference type="SAM" id="SignalP"/>
    </source>
</evidence>
<dbReference type="EMBL" id="JACSPQ010000006">
    <property type="protein sequence ID" value="MBD8002199.1"/>
    <property type="molecule type" value="Genomic_DNA"/>
</dbReference>
<dbReference type="Pfam" id="PF01297">
    <property type="entry name" value="ZnuA"/>
    <property type="match status" value="1"/>
</dbReference>
<name>A0ABR8VBP5_9BACT</name>
<evidence type="ECO:0000256" key="4">
    <source>
        <dbReference type="RuleBase" id="RU003512"/>
    </source>
</evidence>
<keyword evidence="3 5" id="KW-0732">Signal</keyword>
<organism evidence="6 7">
    <name type="scientific">Phocaeicola faecium</name>
    <dbReference type="NCBI Taxonomy" id="2762213"/>
    <lineage>
        <taxon>Bacteria</taxon>
        <taxon>Pseudomonadati</taxon>
        <taxon>Bacteroidota</taxon>
        <taxon>Bacteroidia</taxon>
        <taxon>Bacteroidales</taxon>
        <taxon>Bacteroidaceae</taxon>
        <taxon>Phocaeicola</taxon>
    </lineage>
</organism>
<keyword evidence="7" id="KW-1185">Reference proteome</keyword>
<evidence type="ECO:0000313" key="6">
    <source>
        <dbReference type="EMBL" id="MBD8002199.1"/>
    </source>
</evidence>
<dbReference type="PRINTS" id="PR00690">
    <property type="entry name" value="ADHESNFAMILY"/>
</dbReference>
<dbReference type="SUPFAM" id="SSF53807">
    <property type="entry name" value="Helical backbone' metal receptor"/>
    <property type="match status" value="1"/>
</dbReference>
<proteinExistence type="inferred from homology"/>
<gene>
    <name evidence="6" type="ORF">H9626_08220</name>
</gene>